<feature type="chain" id="PRO_5015495807" description="TonB-dependent transporter Oar-like beta-barrel domain-containing protein" evidence="7">
    <location>
        <begin position="22"/>
        <end position="1210"/>
    </location>
</feature>
<dbReference type="Proteomes" id="UP000238701">
    <property type="component" value="Unassembled WGS sequence"/>
</dbReference>
<reference evidence="10" key="1">
    <citation type="submission" date="2018-02" db="EMBL/GenBank/DDBJ databases">
        <authorList>
            <person name="Hausmann B."/>
        </authorList>
    </citation>
    <scope>NUCLEOTIDE SEQUENCE [LARGE SCALE GENOMIC DNA]</scope>
    <source>
        <strain evidence="10">Peat soil MAG SbA1</strain>
    </source>
</reference>
<protein>
    <recommendedName>
        <fullName evidence="8">TonB-dependent transporter Oar-like beta-barrel domain-containing protein</fullName>
    </recommendedName>
</protein>
<organism evidence="9 10">
    <name type="scientific">Candidatus Sulfotelmatobacter kueseliae</name>
    <dbReference type="NCBI Taxonomy" id="2042962"/>
    <lineage>
        <taxon>Bacteria</taxon>
        <taxon>Pseudomonadati</taxon>
        <taxon>Acidobacteriota</taxon>
        <taxon>Terriglobia</taxon>
        <taxon>Terriglobales</taxon>
        <taxon>Candidatus Korobacteraceae</taxon>
        <taxon>Candidatus Sulfotelmatobacter</taxon>
    </lineage>
</organism>
<dbReference type="InterPro" id="IPR039426">
    <property type="entry name" value="TonB-dep_rcpt-like"/>
</dbReference>
<dbReference type="AlphaFoldDB" id="A0A2U3KD33"/>
<evidence type="ECO:0000259" key="8">
    <source>
        <dbReference type="Pfam" id="PF25183"/>
    </source>
</evidence>
<keyword evidence="7" id="KW-0732">Signal</keyword>
<dbReference type="Pfam" id="PF13620">
    <property type="entry name" value="CarboxypepD_reg"/>
    <property type="match status" value="1"/>
</dbReference>
<dbReference type="GO" id="GO:0009279">
    <property type="term" value="C:cell outer membrane"/>
    <property type="evidence" value="ECO:0007669"/>
    <property type="project" value="UniProtKB-SubCell"/>
</dbReference>
<comment type="subcellular location">
    <subcellularLocation>
        <location evidence="1">Cell outer membrane</location>
        <topology evidence="1">Multi-pass membrane protein</topology>
    </subcellularLocation>
</comment>
<feature type="domain" description="TonB-dependent transporter Oar-like beta-barrel" evidence="8">
    <location>
        <begin position="242"/>
        <end position="1203"/>
    </location>
</feature>
<evidence type="ECO:0000256" key="2">
    <source>
        <dbReference type="ARBA" id="ARBA00022448"/>
    </source>
</evidence>
<evidence type="ECO:0000256" key="5">
    <source>
        <dbReference type="ARBA" id="ARBA00023136"/>
    </source>
</evidence>
<dbReference type="Gene3D" id="2.60.40.1120">
    <property type="entry name" value="Carboxypeptidase-like, regulatory domain"/>
    <property type="match status" value="1"/>
</dbReference>
<evidence type="ECO:0000313" key="9">
    <source>
        <dbReference type="EMBL" id="SPF37420.1"/>
    </source>
</evidence>
<dbReference type="EMBL" id="OMOD01000090">
    <property type="protein sequence ID" value="SPF37420.1"/>
    <property type="molecule type" value="Genomic_DNA"/>
</dbReference>
<evidence type="ECO:0000256" key="7">
    <source>
        <dbReference type="SAM" id="SignalP"/>
    </source>
</evidence>
<sequence length="1210" mass="131159">MKKGTLLFVLLASLMSLLLFAIPGYAQGNLGAVTGTVQDATGAVVPDAAITITNVATGVKWTAKTSSAGYYRAPVSPGTYKVQAEKTGFKTAIADQIIVPVAQVVTVDLKLQVGNIRETVEVTSQAPLLQTSSAEVGSSVTPEEFEALPVELGDGGRDLQTFIFSSMPGTIGSSWSGSINGGQLFSHEIMIDGVSIGRYDLSGGGLTETQPGTDSIAEFKVQSSNYSAEFGDTGGGVANFTYKSGTNQFHGSAFEYLYNPVFNAAGELANAYHTAKDNTKENDFGATFGGPIRKDRTFFFFSYEGDRHRDFSYSGAVTIPTPAMLTGDFSGMLGSQVGTDALNRPVYQYEIYDPTTTRMVNGSIVRDPFPNNVIPPAEFSTASATLLPMFPAPLLSAQQSLQNGTIKNTPEFSGCCPILNRDAYTVKIDNVLTGKQKIWGSFNYNWRSRFQRGAATFPPFPGEPINPVKGQDVGGPQVRLAHAWNITDRSLNEFQVGYNRFQNKNGLSNDVKYFPPSIVGVPNTCFPGINLSSRYIQGIPKQIGHSCNNIDPMESFIVQDYFSYLHGKHSLKFGAEYRKYRYNTFEPDTVSGGFNFIGDSTGLPGFFKQTGNPYASFIVGAVNNANRQIYPSSPHYRAGLYAFFAQDDFKATSKLTLNLGLRWEIAMPQKETDNHESGFSGAVLNAGADNIPGALEFLGNCSTCNGRNSLENWYFKGFAPRIGVAYGITNKLVFRGGYGISYAPPIEDNFGTLDYLGFTDYVNAHAGSSPTGFVNDPAIYWSPLASASTGVANIGLPPYTGTLPDRDPTLANGNSVDFLPRNGTREPYTQNWSAGFQYMLPRDILLQADYMGSKGTRLLNGYFGTLLDQPQTKYMGLGDMLLDDLQTDLQNPTTAATLATYGITKLPYPDFENNNWESLIQAAISPYPQITGLMNNYPTMGSSTYHSLQLMARKTTKHGLMFIAAYTYSKLLTDSDAALFASGSEDVQDIWNRGAEKGIGSYDYTHVLKLTWVYDLPFGRGQRWLNSGGALDRLASGWQVTAIQNYQSGDPLVIYSIDGSGFVSSYGIRGDVIPGVSPRVPSGPLDPINGTAYLNPAAFADPPASPVNGFALRYGNSPPFLTNVRGPMQMGGGESFGIVKRTKITERSALEFRADMFNVFNRQRLGDPDTSLGDGLPSFVNGQNQGGTFSLVTGPQNGPRIIQFALRLTF</sequence>
<accession>A0A2U3KD33</accession>
<dbReference type="PANTHER" id="PTHR30069:SF46">
    <property type="entry name" value="OAR PROTEIN"/>
    <property type="match status" value="1"/>
</dbReference>
<dbReference type="SUPFAM" id="SSF56935">
    <property type="entry name" value="Porins"/>
    <property type="match status" value="1"/>
</dbReference>
<keyword evidence="3" id="KW-1134">Transmembrane beta strand</keyword>
<feature type="signal peptide" evidence="7">
    <location>
        <begin position="1"/>
        <end position="21"/>
    </location>
</feature>
<dbReference type="SUPFAM" id="SSF49464">
    <property type="entry name" value="Carboxypeptidase regulatory domain-like"/>
    <property type="match status" value="1"/>
</dbReference>
<dbReference type="GO" id="GO:0015344">
    <property type="term" value="F:siderophore uptake transmembrane transporter activity"/>
    <property type="evidence" value="ECO:0007669"/>
    <property type="project" value="TreeGrafter"/>
</dbReference>
<evidence type="ECO:0000313" key="10">
    <source>
        <dbReference type="Proteomes" id="UP000238701"/>
    </source>
</evidence>
<dbReference type="InterPro" id="IPR057601">
    <property type="entry name" value="Oar-like_b-barrel"/>
</dbReference>
<dbReference type="InterPro" id="IPR008969">
    <property type="entry name" value="CarboxyPept-like_regulatory"/>
</dbReference>
<keyword evidence="2" id="KW-0813">Transport</keyword>
<evidence type="ECO:0000256" key="6">
    <source>
        <dbReference type="ARBA" id="ARBA00023237"/>
    </source>
</evidence>
<keyword evidence="5" id="KW-0472">Membrane</keyword>
<dbReference type="InterPro" id="IPR036942">
    <property type="entry name" value="Beta-barrel_TonB_sf"/>
</dbReference>
<dbReference type="Pfam" id="PF25183">
    <property type="entry name" value="OMP_b-brl_4"/>
    <property type="match status" value="1"/>
</dbReference>
<evidence type="ECO:0000256" key="3">
    <source>
        <dbReference type="ARBA" id="ARBA00022452"/>
    </source>
</evidence>
<dbReference type="GO" id="GO:0044718">
    <property type="term" value="P:siderophore transmembrane transport"/>
    <property type="evidence" value="ECO:0007669"/>
    <property type="project" value="TreeGrafter"/>
</dbReference>
<gene>
    <name evidence="9" type="ORF">SBA1_180049</name>
</gene>
<name>A0A2U3KD33_9BACT</name>
<dbReference type="Gene3D" id="2.40.170.20">
    <property type="entry name" value="TonB-dependent receptor, beta-barrel domain"/>
    <property type="match status" value="1"/>
</dbReference>
<proteinExistence type="predicted"/>
<keyword evidence="4" id="KW-0812">Transmembrane</keyword>
<keyword evidence="6" id="KW-0998">Cell outer membrane</keyword>
<evidence type="ECO:0000256" key="4">
    <source>
        <dbReference type="ARBA" id="ARBA00022692"/>
    </source>
</evidence>
<dbReference type="PANTHER" id="PTHR30069">
    <property type="entry name" value="TONB-DEPENDENT OUTER MEMBRANE RECEPTOR"/>
    <property type="match status" value="1"/>
</dbReference>
<evidence type="ECO:0000256" key="1">
    <source>
        <dbReference type="ARBA" id="ARBA00004571"/>
    </source>
</evidence>